<dbReference type="OrthoDB" id="10064289at2759"/>
<keyword evidence="1" id="KW-0732">Signal</keyword>
<dbReference type="InParanoid" id="A0A1V9XCX0"/>
<evidence type="ECO:0000256" key="1">
    <source>
        <dbReference type="SAM" id="SignalP"/>
    </source>
</evidence>
<dbReference type="AlphaFoldDB" id="A0A1V9XCX0"/>
<comment type="caution">
    <text evidence="2">The sequence shown here is derived from an EMBL/GenBank/DDBJ whole genome shotgun (WGS) entry which is preliminary data.</text>
</comment>
<feature type="signal peptide" evidence="1">
    <location>
        <begin position="1"/>
        <end position="24"/>
    </location>
</feature>
<accession>A0A1V9XCX0</accession>
<gene>
    <name evidence="2" type="ORF">BIW11_04018</name>
</gene>
<protein>
    <submittedName>
        <fullName evidence="2">Uncharacterized protein</fullName>
    </submittedName>
</protein>
<dbReference type="EMBL" id="MNPL01015206">
    <property type="protein sequence ID" value="OQR71192.1"/>
    <property type="molecule type" value="Genomic_DNA"/>
</dbReference>
<proteinExistence type="predicted"/>
<reference evidence="2 3" key="1">
    <citation type="journal article" date="2017" name="Gigascience">
        <title>Draft genome of the honey bee ectoparasitic mite, Tropilaelaps mercedesae, is shaped by the parasitic life history.</title>
        <authorList>
            <person name="Dong X."/>
            <person name="Armstrong S.D."/>
            <person name="Xia D."/>
            <person name="Makepeace B.L."/>
            <person name="Darby A.C."/>
            <person name="Kadowaki T."/>
        </authorList>
    </citation>
    <scope>NUCLEOTIDE SEQUENCE [LARGE SCALE GENOMIC DNA]</scope>
    <source>
        <strain evidence="2">Wuxi-XJTLU</strain>
    </source>
</reference>
<dbReference type="Proteomes" id="UP000192247">
    <property type="component" value="Unassembled WGS sequence"/>
</dbReference>
<name>A0A1V9XCX0_9ACAR</name>
<organism evidence="2 3">
    <name type="scientific">Tropilaelaps mercedesae</name>
    <dbReference type="NCBI Taxonomy" id="418985"/>
    <lineage>
        <taxon>Eukaryota</taxon>
        <taxon>Metazoa</taxon>
        <taxon>Ecdysozoa</taxon>
        <taxon>Arthropoda</taxon>
        <taxon>Chelicerata</taxon>
        <taxon>Arachnida</taxon>
        <taxon>Acari</taxon>
        <taxon>Parasitiformes</taxon>
        <taxon>Mesostigmata</taxon>
        <taxon>Gamasina</taxon>
        <taxon>Dermanyssoidea</taxon>
        <taxon>Laelapidae</taxon>
        <taxon>Tropilaelaps</taxon>
    </lineage>
</organism>
<feature type="chain" id="PRO_5013048609" evidence="1">
    <location>
        <begin position="25"/>
        <end position="116"/>
    </location>
</feature>
<sequence>MYTKLSTGAIFCIVVVTVTGAVQSGSIWEGEPEKMLALYDNSTHPDVDRAIDEDWDSVKIIGLAKIPSQFETPLSEDVFSVGGVQNRVVAVCKQAVAERRLLAVNPETKKAEIDTF</sequence>
<evidence type="ECO:0000313" key="3">
    <source>
        <dbReference type="Proteomes" id="UP000192247"/>
    </source>
</evidence>
<keyword evidence="3" id="KW-1185">Reference proteome</keyword>
<evidence type="ECO:0000313" key="2">
    <source>
        <dbReference type="EMBL" id="OQR71192.1"/>
    </source>
</evidence>